<dbReference type="Pfam" id="PF03453">
    <property type="entry name" value="MoeA_N"/>
    <property type="match status" value="1"/>
</dbReference>
<dbReference type="SMART" id="SM00852">
    <property type="entry name" value="MoCF_biosynth"/>
    <property type="match status" value="1"/>
</dbReference>
<evidence type="ECO:0000313" key="8">
    <source>
        <dbReference type="EMBL" id="MFL9833619.1"/>
    </source>
</evidence>
<dbReference type="SUPFAM" id="SSF53218">
    <property type="entry name" value="Molybdenum cofactor biosynthesis proteins"/>
    <property type="match status" value="1"/>
</dbReference>
<dbReference type="Pfam" id="PF00994">
    <property type="entry name" value="MoCF_biosynth"/>
    <property type="match status" value="1"/>
</dbReference>
<dbReference type="Gene3D" id="3.90.105.10">
    <property type="entry name" value="Molybdopterin biosynthesis moea protein, domain 2"/>
    <property type="match status" value="1"/>
</dbReference>
<dbReference type="PANTHER" id="PTHR10192:SF5">
    <property type="entry name" value="GEPHYRIN"/>
    <property type="match status" value="1"/>
</dbReference>
<keyword evidence="6" id="KW-0500">Molybdenum</keyword>
<dbReference type="Gene3D" id="3.40.980.10">
    <property type="entry name" value="MoaB/Mog-like domain"/>
    <property type="match status" value="1"/>
</dbReference>
<evidence type="ECO:0000256" key="1">
    <source>
        <dbReference type="ARBA" id="ARBA00002901"/>
    </source>
</evidence>
<evidence type="ECO:0000256" key="5">
    <source>
        <dbReference type="ARBA" id="ARBA00047317"/>
    </source>
</evidence>
<keyword evidence="4 6" id="KW-0501">Molybdenum cofactor biosynthesis</keyword>
<name>A0ABW8Y0Q4_9FLAO</name>
<dbReference type="CDD" id="cd00887">
    <property type="entry name" value="MoeA"/>
    <property type="match status" value="1"/>
</dbReference>
<dbReference type="PANTHER" id="PTHR10192">
    <property type="entry name" value="MOLYBDOPTERIN BIOSYNTHESIS PROTEIN"/>
    <property type="match status" value="1"/>
</dbReference>
<dbReference type="EMBL" id="JBELPY010000003">
    <property type="protein sequence ID" value="MFL9833619.1"/>
    <property type="molecule type" value="Genomic_DNA"/>
</dbReference>
<keyword evidence="6" id="KW-0808">Transferase</keyword>
<comment type="caution">
    <text evidence="8">The sequence shown here is derived from an EMBL/GenBank/DDBJ whole genome shotgun (WGS) entry which is preliminary data.</text>
</comment>
<gene>
    <name evidence="8" type="ORF">ABS765_06215</name>
</gene>
<comment type="similarity">
    <text evidence="3 6">Belongs to the MoeA family.</text>
</comment>
<dbReference type="RefSeq" id="WP_408088653.1">
    <property type="nucleotide sequence ID" value="NZ_JBELPY010000003.1"/>
</dbReference>
<dbReference type="Gene3D" id="2.170.190.11">
    <property type="entry name" value="Molybdopterin biosynthesis moea protein, domain 3"/>
    <property type="match status" value="1"/>
</dbReference>
<keyword evidence="6" id="KW-0479">Metal-binding</keyword>
<dbReference type="EC" id="2.10.1.1" evidence="6"/>
<dbReference type="Proteomes" id="UP001629058">
    <property type="component" value="Unassembled WGS sequence"/>
</dbReference>
<comment type="cofactor">
    <cofactor evidence="6">
        <name>Mg(2+)</name>
        <dbReference type="ChEBI" id="CHEBI:18420"/>
    </cofactor>
</comment>
<keyword evidence="9" id="KW-1185">Reference proteome</keyword>
<comment type="pathway">
    <text evidence="2 6">Cofactor biosynthesis; molybdopterin biosynthesis.</text>
</comment>
<reference evidence="8 9" key="1">
    <citation type="submission" date="2024-06" db="EMBL/GenBank/DDBJ databases">
        <authorList>
            <person name="Kaempfer P."/>
            <person name="Viver T."/>
        </authorList>
    </citation>
    <scope>NUCLEOTIDE SEQUENCE [LARGE SCALE GENOMIC DNA]</scope>
    <source>
        <strain evidence="8 9">ST-37</strain>
    </source>
</reference>
<dbReference type="PROSITE" id="PS01079">
    <property type="entry name" value="MOCF_BIOSYNTHESIS_2"/>
    <property type="match status" value="1"/>
</dbReference>
<evidence type="ECO:0000259" key="7">
    <source>
        <dbReference type="SMART" id="SM00852"/>
    </source>
</evidence>
<dbReference type="InterPro" id="IPR036688">
    <property type="entry name" value="MoeA_C_domain_IV_sf"/>
</dbReference>
<proteinExistence type="inferred from homology"/>
<evidence type="ECO:0000256" key="2">
    <source>
        <dbReference type="ARBA" id="ARBA00005046"/>
    </source>
</evidence>
<comment type="function">
    <text evidence="1 6">Catalyzes the insertion of molybdate into adenylated molybdopterin with the concomitant release of AMP.</text>
</comment>
<accession>A0ABW8Y0Q4</accession>
<dbReference type="SUPFAM" id="SSF63867">
    <property type="entry name" value="MoeA C-terminal domain-like"/>
    <property type="match status" value="1"/>
</dbReference>
<keyword evidence="6" id="KW-0460">Magnesium</keyword>
<sequence length="394" mass="43153">MISVEEALLKIKENANDFNLTEIISLEKALGRVLAEDIFAPISIPPFRQSIMDGYAICSGENFDYKLVGETKTGESSDYELKSGEAIRIFTGAQVPETADIVVMQEHVKITADGIQLEKHYNSGENIRTMGEQIKEGEKSFLKGEVLNPSALGILLSFGVKEVNVLKKPTVSIIATGNELVDAGENLGQGQIYESNSHVISNTVKQKGFEVVSVSKVKDSLEDTENAIQKALLDSDIVLISGGISVGDYDFVGRALHNLKIEQIFYKVSQKPGKPLYFGKKDNKYVFALPGNPASTLTCLYIYFFELADLLMSRQEIGLTKIKFPISEALENNSGRALFLKAILKGDCVEILTHQNSSMLLSFARADALVFIPADITSVKKGEPVTSFLLPSQN</sequence>
<evidence type="ECO:0000256" key="6">
    <source>
        <dbReference type="RuleBase" id="RU365090"/>
    </source>
</evidence>
<dbReference type="InterPro" id="IPR005110">
    <property type="entry name" value="MoeA_linker/N"/>
</dbReference>
<dbReference type="SUPFAM" id="SSF63882">
    <property type="entry name" value="MoeA N-terminal region -like"/>
    <property type="match status" value="1"/>
</dbReference>
<dbReference type="InterPro" id="IPR008284">
    <property type="entry name" value="MoCF_biosynth_CS"/>
</dbReference>
<dbReference type="Pfam" id="PF03454">
    <property type="entry name" value="MoeA_C"/>
    <property type="match status" value="1"/>
</dbReference>
<comment type="catalytic activity">
    <reaction evidence="5">
        <text>adenylyl-molybdopterin + molybdate = Mo-molybdopterin + AMP + H(+)</text>
        <dbReference type="Rhea" id="RHEA:35047"/>
        <dbReference type="ChEBI" id="CHEBI:15378"/>
        <dbReference type="ChEBI" id="CHEBI:36264"/>
        <dbReference type="ChEBI" id="CHEBI:62727"/>
        <dbReference type="ChEBI" id="CHEBI:71302"/>
        <dbReference type="ChEBI" id="CHEBI:456215"/>
        <dbReference type="EC" id="2.10.1.1"/>
    </reaction>
</comment>
<dbReference type="InterPro" id="IPR001453">
    <property type="entry name" value="MoaB/Mog_dom"/>
</dbReference>
<dbReference type="Gene3D" id="2.40.340.10">
    <property type="entry name" value="MoeA, C-terminal, domain IV"/>
    <property type="match status" value="1"/>
</dbReference>
<organism evidence="8 9">
    <name type="scientific">Chryseobacterium terrae</name>
    <dbReference type="NCBI Taxonomy" id="3163299"/>
    <lineage>
        <taxon>Bacteria</taxon>
        <taxon>Pseudomonadati</taxon>
        <taxon>Bacteroidota</taxon>
        <taxon>Flavobacteriia</taxon>
        <taxon>Flavobacteriales</taxon>
        <taxon>Weeksellaceae</taxon>
        <taxon>Chryseobacterium group</taxon>
        <taxon>Chryseobacterium</taxon>
    </lineage>
</organism>
<dbReference type="InterPro" id="IPR038987">
    <property type="entry name" value="MoeA-like"/>
</dbReference>
<dbReference type="InterPro" id="IPR036425">
    <property type="entry name" value="MoaB/Mog-like_dom_sf"/>
</dbReference>
<dbReference type="InterPro" id="IPR036135">
    <property type="entry name" value="MoeA_linker/N_sf"/>
</dbReference>
<dbReference type="InterPro" id="IPR005111">
    <property type="entry name" value="MoeA_C_domain_IV"/>
</dbReference>
<dbReference type="NCBIfam" id="TIGR00177">
    <property type="entry name" value="molyb_syn"/>
    <property type="match status" value="1"/>
</dbReference>
<evidence type="ECO:0000256" key="3">
    <source>
        <dbReference type="ARBA" id="ARBA00010763"/>
    </source>
</evidence>
<evidence type="ECO:0000313" key="9">
    <source>
        <dbReference type="Proteomes" id="UP001629058"/>
    </source>
</evidence>
<evidence type="ECO:0000256" key="4">
    <source>
        <dbReference type="ARBA" id="ARBA00023150"/>
    </source>
</evidence>
<protein>
    <recommendedName>
        <fullName evidence="6">Molybdopterin molybdenumtransferase</fullName>
        <ecNumber evidence="6">2.10.1.1</ecNumber>
    </recommendedName>
</protein>
<feature type="domain" description="MoaB/Mog" evidence="7">
    <location>
        <begin position="172"/>
        <end position="310"/>
    </location>
</feature>